<dbReference type="EMBL" id="JABFTP020000062">
    <property type="protein sequence ID" value="KAL3274269.1"/>
    <property type="molecule type" value="Genomic_DNA"/>
</dbReference>
<evidence type="ECO:0000313" key="11">
    <source>
        <dbReference type="Proteomes" id="UP001516400"/>
    </source>
</evidence>
<organism evidence="10 11">
    <name type="scientific">Cryptolaemus montrouzieri</name>
    <dbReference type="NCBI Taxonomy" id="559131"/>
    <lineage>
        <taxon>Eukaryota</taxon>
        <taxon>Metazoa</taxon>
        <taxon>Ecdysozoa</taxon>
        <taxon>Arthropoda</taxon>
        <taxon>Hexapoda</taxon>
        <taxon>Insecta</taxon>
        <taxon>Pterygota</taxon>
        <taxon>Neoptera</taxon>
        <taxon>Endopterygota</taxon>
        <taxon>Coleoptera</taxon>
        <taxon>Polyphaga</taxon>
        <taxon>Cucujiformia</taxon>
        <taxon>Coccinelloidea</taxon>
        <taxon>Coccinellidae</taxon>
        <taxon>Scymninae</taxon>
        <taxon>Scymnini</taxon>
        <taxon>Cryptolaemus</taxon>
    </lineage>
</organism>
<feature type="binding site" evidence="6">
    <location>
        <position position="517"/>
    </location>
    <ligand>
        <name>Zn(2+)</name>
        <dbReference type="ChEBI" id="CHEBI:29105"/>
    </ligand>
</feature>
<evidence type="ECO:0000313" key="10">
    <source>
        <dbReference type="EMBL" id="KAL3274269.1"/>
    </source>
</evidence>
<dbReference type="SMART" id="SM00980">
    <property type="entry name" value="THAP"/>
    <property type="match status" value="1"/>
</dbReference>
<evidence type="ECO:0000256" key="3">
    <source>
        <dbReference type="ARBA" id="ARBA00022833"/>
    </source>
</evidence>
<keyword evidence="3 6" id="KW-0862">Zinc</keyword>
<dbReference type="InterPro" id="IPR012934">
    <property type="entry name" value="Znf_AD"/>
</dbReference>
<dbReference type="SMART" id="SM00868">
    <property type="entry name" value="zf-AD"/>
    <property type="match status" value="1"/>
</dbReference>
<dbReference type="InterPro" id="IPR006612">
    <property type="entry name" value="THAP_Znf"/>
</dbReference>
<evidence type="ECO:0000259" key="8">
    <source>
        <dbReference type="PROSITE" id="PS50950"/>
    </source>
</evidence>
<dbReference type="Pfam" id="PF07776">
    <property type="entry name" value="zf-AD"/>
    <property type="match status" value="1"/>
</dbReference>
<feature type="binding site" evidence="6">
    <location>
        <position position="561"/>
    </location>
    <ligand>
        <name>Zn(2+)</name>
        <dbReference type="ChEBI" id="CHEBI:29105"/>
    </ligand>
</feature>
<comment type="caution">
    <text evidence="10">The sequence shown here is derived from an EMBL/GenBank/DDBJ whole genome shotgun (WGS) entry which is preliminary data.</text>
</comment>
<evidence type="ECO:0000256" key="1">
    <source>
        <dbReference type="ARBA" id="ARBA00022723"/>
    </source>
</evidence>
<keyword evidence="2 5" id="KW-0863">Zinc-finger</keyword>
<feature type="binding site" evidence="6">
    <location>
        <position position="514"/>
    </location>
    <ligand>
        <name>Zn(2+)</name>
        <dbReference type="ChEBI" id="CHEBI:29105"/>
    </ligand>
</feature>
<evidence type="ECO:0000256" key="2">
    <source>
        <dbReference type="ARBA" id="ARBA00022771"/>
    </source>
</evidence>
<keyword evidence="11" id="KW-1185">Reference proteome</keyword>
<dbReference type="PROSITE" id="PS51915">
    <property type="entry name" value="ZAD"/>
    <property type="match status" value="1"/>
</dbReference>
<dbReference type="AlphaFoldDB" id="A0ABD2N6Q8"/>
<dbReference type="SUPFAM" id="SSF57716">
    <property type="entry name" value="Glucocorticoid receptor-like (DNA-binding domain)"/>
    <property type="match status" value="2"/>
</dbReference>
<evidence type="ECO:0000256" key="6">
    <source>
        <dbReference type="PROSITE-ProRule" id="PRU01263"/>
    </source>
</evidence>
<dbReference type="Gene3D" id="3.40.1800.20">
    <property type="match status" value="1"/>
</dbReference>
<feature type="domain" description="ZAD" evidence="9">
    <location>
        <begin position="512"/>
        <end position="588"/>
    </location>
</feature>
<evidence type="ECO:0000256" key="4">
    <source>
        <dbReference type="ARBA" id="ARBA00023125"/>
    </source>
</evidence>
<name>A0ABD2N6Q8_9CUCU</name>
<dbReference type="PROSITE" id="PS50950">
    <property type="entry name" value="ZF_THAP"/>
    <property type="match status" value="1"/>
</dbReference>
<evidence type="ECO:0000256" key="7">
    <source>
        <dbReference type="SAM" id="MobiDB-lite"/>
    </source>
</evidence>
<proteinExistence type="predicted"/>
<keyword evidence="4 5" id="KW-0238">DNA-binding</keyword>
<accession>A0ABD2N6Q8</accession>
<evidence type="ECO:0000259" key="9">
    <source>
        <dbReference type="PROSITE" id="PS51915"/>
    </source>
</evidence>
<feature type="binding site" evidence="6">
    <location>
        <position position="564"/>
    </location>
    <ligand>
        <name>Zn(2+)</name>
        <dbReference type="ChEBI" id="CHEBI:29105"/>
    </ligand>
</feature>
<dbReference type="GO" id="GO:0003677">
    <property type="term" value="F:DNA binding"/>
    <property type="evidence" value="ECO:0007669"/>
    <property type="project" value="UniProtKB-UniRule"/>
</dbReference>
<feature type="domain" description="THAP-type" evidence="8">
    <location>
        <begin position="1"/>
        <end position="76"/>
    </location>
</feature>
<evidence type="ECO:0008006" key="12">
    <source>
        <dbReference type="Google" id="ProtNLM"/>
    </source>
</evidence>
<dbReference type="GO" id="GO:0008270">
    <property type="term" value="F:zinc ion binding"/>
    <property type="evidence" value="ECO:0007669"/>
    <property type="project" value="UniProtKB-UniRule"/>
</dbReference>
<reference evidence="10 11" key="1">
    <citation type="journal article" date="2021" name="BMC Biol.">
        <title>Horizontally acquired antibacterial genes associated with adaptive radiation of ladybird beetles.</title>
        <authorList>
            <person name="Li H.S."/>
            <person name="Tang X.F."/>
            <person name="Huang Y.H."/>
            <person name="Xu Z.Y."/>
            <person name="Chen M.L."/>
            <person name="Du X.Y."/>
            <person name="Qiu B.Y."/>
            <person name="Chen P.T."/>
            <person name="Zhang W."/>
            <person name="Slipinski A."/>
            <person name="Escalona H.E."/>
            <person name="Waterhouse R.M."/>
            <person name="Zwick A."/>
            <person name="Pang H."/>
        </authorList>
    </citation>
    <scope>NUCLEOTIDE SEQUENCE [LARGE SCALE GENOMIC DNA]</scope>
    <source>
        <strain evidence="10">SYSU2018</strain>
    </source>
</reference>
<sequence>MRCFVPNCENTIGVPFPEDFELKNIWLESLQVTDGTPDSSSFVCFDHFDKNNVEEIVNEEGSIEKKLLPGAIPRLLSLDYVIEKETEEFLEFKSPKCVTSHDSSELLDPPESNHQEDVIQPTKEDVIQPSEDVTEQAQPDQTVPLNAEQSEFGTQFQEFQEPDFILEQQEYSQSETSPQPFPTYSQNAEDTQNPEQNIGQEANLEIHENQDFLTVQHEFSPNQVFTTEGQVFSTEGQPVQIYTSEGQPVFNAEGQPVFTTEGQAVFVSDGQPLLTQEGHQVFISEEELQNASVEDQKFAIGEEITNKNAISEIKEEHMQEEVEVKHDDSQEMDLESQQINSEQGENHQEEMMAEEDINREASTSAVATEEFEEPQPDLPQDEFYSNQESMEINQEEKPQVYSEVLQQSTDDHEMQEEKEAEPFVTPPENIVMQWFVPNQPNMKTDSNVQDAETGGASQDDNRIVISYRPELEVPQQTVMQSQIVVNKNQEIPTPVKMVRQDNVSALEKSKDDSCRLCMSNEQVTVNILDNLKDTIMVLEAIQLCIHPLEVSLEDPFSKKICTRCFNVLQTYFEFRLNCIKVDVEQKRNYEKFHPLSRFMEKRKSVHQIGSYPKKTHMKTIISPSGMGYRQTEIVTVMGSNSKMPGSTKNITKKVILTPTPKRSRQADEIQYLLKDVNSDVGPNEKCVRQIINKVSRADDIQVFKLKKSPTSTTNGQSYPARYSSMQKTTVPLSLSPKKLNQSQIEALARKPPLSRAKQMKIQEELKKVIEGTMSKDDLSVDQVIVRVVSDDETEDATEHFPSKRKKYNYAGSGMIEPKQEFSKMKIGRSEVLIPKGIRVTIPDRFESSKGIFPCFPKIGAFGTEFALIDGYLFEHRLCKGKERFLKCVSCSAVASQKLLSTGKFENRACVKTAHNHHQLTSTEIKKQMFYYVMKKKMQADKGLNFRSVYDQICEKDPEIKYLVPLRHLINEICKHQLTQKMPSIKSFDDFYNLIEDDSLQKFQFTYSGNQFYQERFTVKDEGTKAVIFANVETIKKVSQSKLMYVDASFRIDTGENFSYQLVTVLVWMDDSYYPIMFALVSDRTMEIFKKIFSYLHDTLAPDLCPEEIVTDYEANIYYALGETYLESHIGGSVFYYTQNLYKKICELGLSRSWKPRPTLETYTTCC</sequence>
<dbReference type="Proteomes" id="UP001516400">
    <property type="component" value="Unassembled WGS sequence"/>
</dbReference>
<gene>
    <name evidence="10" type="ORF">HHI36_015678</name>
</gene>
<feature type="region of interest" description="Disordered" evidence="7">
    <location>
        <begin position="100"/>
        <end position="119"/>
    </location>
</feature>
<feature type="region of interest" description="Disordered" evidence="7">
    <location>
        <begin position="323"/>
        <end position="380"/>
    </location>
</feature>
<dbReference type="Pfam" id="PF05485">
    <property type="entry name" value="THAP"/>
    <property type="match status" value="1"/>
</dbReference>
<keyword evidence="1 6" id="KW-0479">Metal-binding</keyword>
<feature type="region of interest" description="Disordered" evidence="7">
    <location>
        <begin position="170"/>
        <end position="193"/>
    </location>
</feature>
<protein>
    <recommendedName>
        <fullName evidence="12">ZAD domain-containing protein</fullName>
    </recommendedName>
</protein>
<evidence type="ECO:0000256" key="5">
    <source>
        <dbReference type="PROSITE-ProRule" id="PRU00309"/>
    </source>
</evidence>